<reference evidence="2" key="2">
    <citation type="submission" date="2021-04" db="EMBL/GenBank/DDBJ databases">
        <authorList>
            <person name="Gilroy R."/>
        </authorList>
    </citation>
    <scope>NUCLEOTIDE SEQUENCE</scope>
    <source>
        <strain evidence="2">ChiSxjej3B15-1167</strain>
    </source>
</reference>
<protein>
    <submittedName>
        <fullName evidence="2">ABC transporter permease</fullName>
    </submittedName>
</protein>
<keyword evidence="1" id="KW-1133">Transmembrane helix</keyword>
<keyword evidence="1" id="KW-0812">Transmembrane</keyword>
<feature type="transmembrane region" description="Helical" evidence="1">
    <location>
        <begin position="217"/>
        <end position="238"/>
    </location>
</feature>
<accession>A0A9D1X5R1</accession>
<dbReference type="EMBL" id="DXEQ01000309">
    <property type="protein sequence ID" value="HIX73367.1"/>
    <property type="molecule type" value="Genomic_DNA"/>
</dbReference>
<keyword evidence="1" id="KW-0472">Membrane</keyword>
<evidence type="ECO:0000313" key="2">
    <source>
        <dbReference type="EMBL" id="HIX73367.1"/>
    </source>
</evidence>
<dbReference type="Proteomes" id="UP000886805">
    <property type="component" value="Unassembled WGS sequence"/>
</dbReference>
<organism evidence="2 3">
    <name type="scientific">Candidatus Anaerobutyricum stercoripullorum</name>
    <dbReference type="NCBI Taxonomy" id="2838456"/>
    <lineage>
        <taxon>Bacteria</taxon>
        <taxon>Bacillati</taxon>
        <taxon>Bacillota</taxon>
        <taxon>Clostridia</taxon>
        <taxon>Lachnospirales</taxon>
        <taxon>Lachnospiraceae</taxon>
        <taxon>Anaerobutyricum</taxon>
    </lineage>
</organism>
<proteinExistence type="predicted"/>
<reference evidence="2" key="1">
    <citation type="journal article" date="2021" name="PeerJ">
        <title>Extensive microbial diversity within the chicken gut microbiome revealed by metagenomics and culture.</title>
        <authorList>
            <person name="Gilroy R."/>
            <person name="Ravi A."/>
            <person name="Getino M."/>
            <person name="Pursley I."/>
            <person name="Horton D.L."/>
            <person name="Alikhan N.F."/>
            <person name="Baker D."/>
            <person name="Gharbi K."/>
            <person name="Hall N."/>
            <person name="Watson M."/>
            <person name="Adriaenssens E.M."/>
            <person name="Foster-Nyarko E."/>
            <person name="Jarju S."/>
            <person name="Secka A."/>
            <person name="Antonio M."/>
            <person name="Oren A."/>
            <person name="Chaudhuri R.R."/>
            <person name="La Ragione R."/>
            <person name="Hildebrand F."/>
            <person name="Pallen M.J."/>
        </authorList>
    </citation>
    <scope>NUCLEOTIDE SEQUENCE</scope>
    <source>
        <strain evidence="2">ChiSxjej3B15-1167</strain>
    </source>
</reference>
<evidence type="ECO:0000256" key="1">
    <source>
        <dbReference type="SAM" id="Phobius"/>
    </source>
</evidence>
<gene>
    <name evidence="2" type="ORF">H9849_10130</name>
</gene>
<feature type="transmembrane region" description="Helical" evidence="1">
    <location>
        <begin position="166"/>
        <end position="192"/>
    </location>
</feature>
<comment type="caution">
    <text evidence="2">The sequence shown here is derived from an EMBL/GenBank/DDBJ whole genome shotgun (WGS) entry which is preliminary data.</text>
</comment>
<sequence length="245" mass="27515">MLLRCIQAENLKLKHSVIYLAFIAIPVIPAIMGTFNYLQNLDLLKSGWYSLWTQITLFYASFFYAPLIGIYCSYLWRLEHMHNNWNHFMTMPVSVADSFLGKLFVILKVTLLTQIWISVLFFISGKLAGFPGIFPAQIFLWLLRGTLAAIAIASLQLLLSMVIRNFAIPIGIALFGSVAGVLANNAGLGYIWPYSLMMLGMNSNKTEDVMTAMGDTISFYVSVILFFLLFAGAAIWLLKTRDVKA</sequence>
<dbReference type="Pfam" id="PF12730">
    <property type="entry name" value="ABC2_membrane_4"/>
    <property type="match status" value="1"/>
</dbReference>
<feature type="transmembrane region" description="Helical" evidence="1">
    <location>
        <begin position="17"/>
        <end position="38"/>
    </location>
</feature>
<name>A0A9D1X5R1_9FIRM</name>
<feature type="transmembrane region" description="Helical" evidence="1">
    <location>
        <begin position="138"/>
        <end position="159"/>
    </location>
</feature>
<evidence type="ECO:0000313" key="3">
    <source>
        <dbReference type="Proteomes" id="UP000886805"/>
    </source>
</evidence>
<dbReference type="AlphaFoldDB" id="A0A9D1X5R1"/>
<dbReference type="CDD" id="cd21809">
    <property type="entry name" value="ABC-2_lan_permease-like"/>
    <property type="match status" value="1"/>
</dbReference>
<feature type="transmembrane region" description="Helical" evidence="1">
    <location>
        <begin position="99"/>
        <end position="123"/>
    </location>
</feature>
<feature type="transmembrane region" description="Helical" evidence="1">
    <location>
        <begin position="58"/>
        <end position="78"/>
    </location>
</feature>